<protein>
    <submittedName>
        <fullName evidence="2">Uncharacterized protein</fullName>
    </submittedName>
</protein>
<evidence type="ECO:0000313" key="3">
    <source>
        <dbReference type="Proteomes" id="UP000709437"/>
    </source>
</evidence>
<accession>A0A9Q2ZPJ5</accession>
<keyword evidence="1" id="KW-0472">Membrane</keyword>
<evidence type="ECO:0000256" key="1">
    <source>
        <dbReference type="SAM" id="Phobius"/>
    </source>
</evidence>
<feature type="transmembrane region" description="Helical" evidence="1">
    <location>
        <begin position="7"/>
        <end position="27"/>
    </location>
</feature>
<gene>
    <name evidence="2" type="ORF">KK103_10375</name>
</gene>
<dbReference type="AlphaFoldDB" id="A0A9Q2ZPJ5"/>
<dbReference type="PROSITE" id="PS51257">
    <property type="entry name" value="PROKAR_LIPOPROTEIN"/>
    <property type="match status" value="1"/>
</dbReference>
<reference evidence="2" key="1">
    <citation type="submission" date="2021-05" db="EMBL/GenBank/DDBJ databases">
        <title>Whole genome sequence of Curtobacterium flaccumfaciens pv. flaccumfaciens strain CFBP 3417.</title>
        <authorList>
            <person name="Osdaghi E."/>
            <person name="Taghouti G."/>
            <person name="Portier P."/>
            <person name="Fazliarab A."/>
            <person name="Taghavi S.M."/>
            <person name="Briand M."/>
            <person name="Le-Saux M."/>
            <person name="Jacques M.-A."/>
        </authorList>
    </citation>
    <scope>NUCLEOTIDE SEQUENCE</scope>
    <source>
        <strain evidence="2">CFBP 3417</strain>
    </source>
</reference>
<organism evidence="2 3">
    <name type="scientific">Curtobacterium flaccumfaciens pv. flaccumfaciens</name>
    <dbReference type="NCBI Taxonomy" id="138532"/>
    <lineage>
        <taxon>Bacteria</taxon>
        <taxon>Bacillati</taxon>
        <taxon>Actinomycetota</taxon>
        <taxon>Actinomycetes</taxon>
        <taxon>Micrococcales</taxon>
        <taxon>Microbacteriaceae</taxon>
        <taxon>Curtobacterium</taxon>
    </lineage>
</organism>
<sequence length="68" mass="7006">MGSRAAGNVATIIAAGCLVLLLVVVWLRGQQSIGDGFAIPVVSVLVLGFTGCTVWAGVVALRRRGRGR</sequence>
<dbReference type="EMBL" id="JAHEWX010000012">
    <property type="protein sequence ID" value="MBT1542168.1"/>
    <property type="molecule type" value="Genomic_DNA"/>
</dbReference>
<evidence type="ECO:0000313" key="2">
    <source>
        <dbReference type="EMBL" id="MBT1542168.1"/>
    </source>
</evidence>
<dbReference type="Proteomes" id="UP000709437">
    <property type="component" value="Unassembled WGS sequence"/>
</dbReference>
<feature type="transmembrane region" description="Helical" evidence="1">
    <location>
        <begin position="39"/>
        <end position="61"/>
    </location>
</feature>
<name>A0A9Q2ZPJ5_9MICO</name>
<keyword evidence="1" id="KW-1133">Transmembrane helix</keyword>
<keyword evidence="1" id="KW-0812">Transmembrane</keyword>
<proteinExistence type="predicted"/>
<comment type="caution">
    <text evidence="2">The sequence shown here is derived from an EMBL/GenBank/DDBJ whole genome shotgun (WGS) entry which is preliminary data.</text>
</comment>